<accession>A0A8D8RY05</accession>
<reference evidence="1" key="1">
    <citation type="submission" date="2021-05" db="EMBL/GenBank/DDBJ databases">
        <authorList>
            <person name="Alioto T."/>
            <person name="Alioto T."/>
            <person name="Gomez Garrido J."/>
        </authorList>
    </citation>
    <scope>NUCLEOTIDE SEQUENCE</scope>
</reference>
<evidence type="ECO:0000313" key="1">
    <source>
        <dbReference type="EMBL" id="CAG6657832.1"/>
    </source>
</evidence>
<protein>
    <submittedName>
        <fullName evidence="1">Uncharacterized protein</fullName>
    </submittedName>
</protein>
<sequence length="114" mass="13892">MGRVRKKVLCGMGENRAKRVIEFMLTWMKIPVYKIEHNMNYVENGTKWEFSWKIKKMVENFNKKKEQINSKKLNKKNSDDNEIEYFEQKKMSQFQPLDISLARTKKMRRNIIRT</sequence>
<dbReference type="EMBL" id="HBUF01189766">
    <property type="protein sequence ID" value="CAG6657832.1"/>
    <property type="molecule type" value="Transcribed_RNA"/>
</dbReference>
<organism evidence="1">
    <name type="scientific">Cacopsylla melanoneura</name>
    <dbReference type="NCBI Taxonomy" id="428564"/>
    <lineage>
        <taxon>Eukaryota</taxon>
        <taxon>Metazoa</taxon>
        <taxon>Ecdysozoa</taxon>
        <taxon>Arthropoda</taxon>
        <taxon>Hexapoda</taxon>
        <taxon>Insecta</taxon>
        <taxon>Pterygota</taxon>
        <taxon>Neoptera</taxon>
        <taxon>Paraneoptera</taxon>
        <taxon>Hemiptera</taxon>
        <taxon>Sternorrhyncha</taxon>
        <taxon>Psylloidea</taxon>
        <taxon>Psyllidae</taxon>
        <taxon>Psyllinae</taxon>
        <taxon>Cacopsylla</taxon>
    </lineage>
</organism>
<name>A0A8D8RY05_9HEMI</name>
<proteinExistence type="predicted"/>
<dbReference type="AlphaFoldDB" id="A0A8D8RY05"/>